<proteinExistence type="predicted"/>
<dbReference type="EMBL" id="JAGPYM010000042">
    <property type="protein sequence ID" value="KAH6874033.1"/>
    <property type="molecule type" value="Genomic_DNA"/>
</dbReference>
<dbReference type="InterPro" id="IPR010349">
    <property type="entry name" value="Asparaginase_II"/>
</dbReference>
<dbReference type="AlphaFoldDB" id="A0A9P8VS52"/>
<keyword evidence="2" id="KW-1185">Reference proteome</keyword>
<reference evidence="1 2" key="1">
    <citation type="journal article" date="2021" name="Nat. Commun.">
        <title>Genetic determinants of endophytism in the Arabidopsis root mycobiome.</title>
        <authorList>
            <person name="Mesny F."/>
            <person name="Miyauchi S."/>
            <person name="Thiergart T."/>
            <person name="Pickel B."/>
            <person name="Atanasova L."/>
            <person name="Karlsson M."/>
            <person name="Huettel B."/>
            <person name="Barry K.W."/>
            <person name="Haridas S."/>
            <person name="Chen C."/>
            <person name="Bauer D."/>
            <person name="Andreopoulos W."/>
            <person name="Pangilinan J."/>
            <person name="LaButti K."/>
            <person name="Riley R."/>
            <person name="Lipzen A."/>
            <person name="Clum A."/>
            <person name="Drula E."/>
            <person name="Henrissat B."/>
            <person name="Kohler A."/>
            <person name="Grigoriev I.V."/>
            <person name="Martin F.M."/>
            <person name="Hacquard S."/>
        </authorList>
    </citation>
    <scope>NUCLEOTIDE SEQUENCE [LARGE SCALE GENOMIC DNA]</scope>
    <source>
        <strain evidence="1 2">MPI-CAGE-CH-0241</strain>
    </source>
</reference>
<protein>
    <submittedName>
        <fullName evidence="1">L-asparaginase II</fullName>
    </submittedName>
</protein>
<comment type="caution">
    <text evidence="1">The sequence shown here is derived from an EMBL/GenBank/DDBJ whole genome shotgun (WGS) entry which is preliminary data.</text>
</comment>
<dbReference type="Proteomes" id="UP000777438">
    <property type="component" value="Unassembled WGS sequence"/>
</dbReference>
<evidence type="ECO:0000313" key="1">
    <source>
        <dbReference type="EMBL" id="KAH6874033.1"/>
    </source>
</evidence>
<dbReference type="PANTHER" id="PTHR42110">
    <property type="entry name" value="L-ASPARAGINASE, PUTATIVE (AFU_ORTHOLOGUE AFUA_3G11890)-RELATED"/>
    <property type="match status" value="1"/>
</dbReference>
<dbReference type="OrthoDB" id="2588474at2759"/>
<evidence type="ECO:0000313" key="2">
    <source>
        <dbReference type="Proteomes" id="UP000777438"/>
    </source>
</evidence>
<dbReference type="Pfam" id="PF06089">
    <property type="entry name" value="Asparaginase_II"/>
    <property type="match status" value="1"/>
</dbReference>
<name>A0A9P8VS52_9HYPO</name>
<organism evidence="1 2">
    <name type="scientific">Thelonectria olida</name>
    <dbReference type="NCBI Taxonomy" id="1576542"/>
    <lineage>
        <taxon>Eukaryota</taxon>
        <taxon>Fungi</taxon>
        <taxon>Dikarya</taxon>
        <taxon>Ascomycota</taxon>
        <taxon>Pezizomycotina</taxon>
        <taxon>Sordariomycetes</taxon>
        <taxon>Hypocreomycetidae</taxon>
        <taxon>Hypocreales</taxon>
        <taxon>Nectriaceae</taxon>
        <taxon>Thelonectria</taxon>
    </lineage>
</organism>
<dbReference type="PANTHER" id="PTHR42110:SF1">
    <property type="entry name" value="L-ASPARAGINASE, PUTATIVE (AFU_ORTHOLOGUE AFUA_3G11890)-RELATED"/>
    <property type="match status" value="1"/>
</dbReference>
<sequence length="354" mass="38418">MTRTEDYVVTDRGGIVENQHGVYAAVVDGSGKLLFAVGNPSRMTLARSAAKPAQALAVLETDGFGKFGFDEADLALMCASHSSEDRHIKRARAMLGKVEAEETDLRCGGHPALSETVNRNWVKKDYSPTAICNNCSGKHAGMLGGARALGAEIVGYHLSDHPMQMKVKRVFEELCGLNTDDVRWGVDGCNLPAPAVPLRYMAKMYAAFAKAADDCEADRASADSRTRDQALIFRAMTQYPEMVGGEGRFCTRLMKTFKGDLIGKLGADGFYGIGIRSSEQTKRLGADRGIGIAVKIEDGSIEILYAVVMEILEQLEIGSTEMRRELSDFHHLQRLNTAGVVTGQVSLAFNVRAC</sequence>
<accession>A0A9P8VS52</accession>
<gene>
    <name evidence="1" type="ORF">B0T10DRAFT_499390</name>
</gene>